<protein>
    <submittedName>
        <fullName evidence="2">Uncharacterized protein</fullName>
    </submittedName>
</protein>
<dbReference type="EMBL" id="CP090894">
    <property type="protein sequence ID" value="ULT93520.1"/>
    <property type="molecule type" value="Genomic_DNA"/>
</dbReference>
<dbReference type="Proteomes" id="UP000827892">
    <property type="component" value="Chromosome IV"/>
</dbReference>
<sequence>MSNLHRTNENPSENPLKENQNPEESATTKIKNSRRIRRNETDWIEIQQKVSDHFEKEQFILKQFADKLADHFGITQTHMKILEADYRKCPHLTSYNQVEGLGKAAEMNEKMIFDYFKMRRTMDKNMKLRDASEDPSGVVQSPELKDPAPPVPSQVPSPYFGVRLVTQQELKNPALSLPATKVIHCQQTHGSQNSKDVAPKNEENEFQDNQTIFPREAYFLSPHNWQKLLIQHQEACAAFHAHVAQKQSVNAPVDYPRHASKPPHLLSSIISEEMDYPISPMTPAPEDSVQAQNEQITCSEKDVRSQMRLLQDLCRQIRMPAAQEARRAHVAVTPSIQVSNKRKYSPSLDALTDKPTVSSLIAKRTNHGLLVAPATCLPHVMLNKNLCPSSEAEVNELVAPTPEQEAQRRQERMNLYNGWFQDTYLPYNHSINYEDWTSQQVQEFAIQFLPLDAILTLMKEKVDGSNMEMIRCGDTGLLGQLYAGSNGQFVLEHWNLIKDNIEVIWLYRKGNEEK</sequence>
<feature type="region of interest" description="Disordered" evidence="1">
    <location>
        <begin position="129"/>
        <end position="152"/>
    </location>
</feature>
<accession>A0AAE9AEX5</accession>
<gene>
    <name evidence="2" type="ORF">L3Y34_003189</name>
</gene>
<evidence type="ECO:0000256" key="1">
    <source>
        <dbReference type="SAM" id="MobiDB-lite"/>
    </source>
</evidence>
<evidence type="ECO:0000313" key="3">
    <source>
        <dbReference type="Proteomes" id="UP000827892"/>
    </source>
</evidence>
<feature type="compositionally biased region" description="Polar residues" evidence="1">
    <location>
        <begin position="1"/>
        <end position="30"/>
    </location>
</feature>
<dbReference type="AlphaFoldDB" id="A0AAE9AEX5"/>
<organism evidence="2 3">
    <name type="scientific">Caenorhabditis briggsae</name>
    <dbReference type="NCBI Taxonomy" id="6238"/>
    <lineage>
        <taxon>Eukaryota</taxon>
        <taxon>Metazoa</taxon>
        <taxon>Ecdysozoa</taxon>
        <taxon>Nematoda</taxon>
        <taxon>Chromadorea</taxon>
        <taxon>Rhabditida</taxon>
        <taxon>Rhabditina</taxon>
        <taxon>Rhabditomorpha</taxon>
        <taxon>Rhabditoidea</taxon>
        <taxon>Rhabditidae</taxon>
        <taxon>Peloderinae</taxon>
        <taxon>Caenorhabditis</taxon>
    </lineage>
</organism>
<reference evidence="2 3" key="1">
    <citation type="submission" date="2022-05" db="EMBL/GenBank/DDBJ databases">
        <title>Chromosome-level reference genomes for two strains of Caenorhabditis briggsae: an improved platform for comparative genomics.</title>
        <authorList>
            <person name="Stevens L."/>
            <person name="Andersen E.C."/>
        </authorList>
    </citation>
    <scope>NUCLEOTIDE SEQUENCE [LARGE SCALE GENOMIC DNA]</scope>
    <source>
        <strain evidence="2">QX1410_ONT</strain>
        <tissue evidence="2">Whole-organism</tissue>
    </source>
</reference>
<proteinExistence type="predicted"/>
<evidence type="ECO:0000313" key="2">
    <source>
        <dbReference type="EMBL" id="ULT93520.1"/>
    </source>
</evidence>
<feature type="region of interest" description="Disordered" evidence="1">
    <location>
        <begin position="1"/>
        <end position="34"/>
    </location>
</feature>
<name>A0AAE9AEX5_CAEBR</name>